<dbReference type="Proteomes" id="UP000006663">
    <property type="component" value="Chromosome"/>
</dbReference>
<evidence type="ECO:0000313" key="5">
    <source>
        <dbReference type="Proteomes" id="UP000011585"/>
    </source>
</evidence>
<sequence length="156" mass="18285">MDEKNYKNTSKYLHELIQEARATRAEGFLAPQSSDQEVQRLKKKIEKLEDRLAVAKQQRRDSVTIRTIKRFRLIRRDTDLDDLFVGIRDDRLTKTVIQCAVREAAVKESILEDSEDRFHKKFTPHTVGTVFTTLMRNQGRSSTSSSTSVRMRRTRR</sequence>
<dbReference type="HOGENOM" id="CLU_1682629_0_0_2"/>
<feature type="compositionally biased region" description="Low complexity" evidence="1">
    <location>
        <begin position="140"/>
        <end position="149"/>
    </location>
</feature>
<accession>E4NN54</accession>
<evidence type="ECO:0000256" key="1">
    <source>
        <dbReference type="SAM" id="MobiDB-lite"/>
    </source>
</evidence>
<dbReference type="GeneID" id="9992506"/>
<dbReference type="Proteomes" id="UP000011585">
    <property type="component" value="Unassembled WGS sequence"/>
</dbReference>
<dbReference type="KEGG" id="hbo:Hbor_06860"/>
<evidence type="ECO:0000313" key="4">
    <source>
        <dbReference type="Proteomes" id="UP000006663"/>
    </source>
</evidence>
<reference evidence="2 4" key="1">
    <citation type="journal article" date="2009" name="Stand. Genomic Sci.">
        <title>Complete genome sequence of Halogeometricum borinquense type strain (PR3).</title>
        <authorList>
            <person name="Malfatti S."/>
            <person name="Tindall B.J."/>
            <person name="Schneider S."/>
            <person name="Fahnrich R."/>
            <person name="Lapidus A."/>
            <person name="Labuttii K."/>
            <person name="Copeland A."/>
            <person name="Glavina Del Rio T."/>
            <person name="Nolan M."/>
            <person name="Chen F."/>
            <person name="Lucas S."/>
            <person name="Tice H."/>
            <person name="Cheng J.F."/>
            <person name="Bruce D."/>
            <person name="Goodwin L."/>
            <person name="Pitluck S."/>
            <person name="Anderson I."/>
            <person name="Pati A."/>
            <person name="Ivanova N."/>
            <person name="Mavromatis K."/>
            <person name="Chen A."/>
            <person name="Palaniappan K."/>
            <person name="D'haeseleer P."/>
            <person name="Goker M."/>
            <person name="Bristow J."/>
            <person name="Eisen J.A."/>
            <person name="Markowitz V."/>
            <person name="Hugenholtz P."/>
            <person name="Kyrpides N.C."/>
            <person name="Klenk H.P."/>
            <person name="Chain P."/>
        </authorList>
    </citation>
    <scope>NUCLEOTIDE SEQUENCE [LARGE SCALE GENOMIC DNA]</scope>
    <source>
        <strain evidence="4">ATCC 700274 / DSM 11551 / JCM 10706 / KCTC 4070 / PR3</strain>
        <strain evidence="2">PR 3</strain>
    </source>
</reference>
<reference evidence="3 5" key="2">
    <citation type="journal article" date="2014" name="PLoS Genet.">
        <title>Phylogenetically driven sequencing of extremely halophilic archaea reveals strategies for static and dynamic osmo-response.</title>
        <authorList>
            <person name="Becker E.A."/>
            <person name="Seitzer P.M."/>
            <person name="Tritt A."/>
            <person name="Larsen D."/>
            <person name="Krusor M."/>
            <person name="Yao A.I."/>
            <person name="Wu D."/>
            <person name="Madern D."/>
            <person name="Eisen J.A."/>
            <person name="Darling A.E."/>
            <person name="Facciotti M.T."/>
        </authorList>
    </citation>
    <scope>NUCLEOTIDE SEQUENCE [LARGE SCALE GENOMIC DNA]</scope>
    <source>
        <strain evidence="3 5">DSM 11551</strain>
    </source>
</reference>
<dbReference type="AlphaFoldDB" id="E4NN54"/>
<proteinExistence type="predicted"/>
<gene>
    <name evidence="2" type="ordered locus">Hbor_06860</name>
    <name evidence="3" type="ORF">C499_09152</name>
</gene>
<dbReference type="OrthoDB" id="196310at2157"/>
<dbReference type="RefSeq" id="WP_006055147.1">
    <property type="nucleotide sequence ID" value="NC_014729.1"/>
</dbReference>
<evidence type="ECO:0000313" key="3">
    <source>
        <dbReference type="EMBL" id="ELY27726.1"/>
    </source>
</evidence>
<dbReference type="EMBL" id="AOHT01000032">
    <property type="protein sequence ID" value="ELY27726.1"/>
    <property type="molecule type" value="Genomic_DNA"/>
</dbReference>
<protein>
    <submittedName>
        <fullName evidence="2">Uncharacterized protein</fullName>
    </submittedName>
</protein>
<name>E4NN54_HALBP</name>
<dbReference type="EMBL" id="CP001690">
    <property type="protein sequence ID" value="ADQ66284.1"/>
    <property type="molecule type" value="Genomic_DNA"/>
</dbReference>
<keyword evidence="4" id="KW-1185">Reference proteome</keyword>
<feature type="region of interest" description="Disordered" evidence="1">
    <location>
        <begin position="137"/>
        <end position="156"/>
    </location>
</feature>
<organism evidence="2 4">
    <name type="scientific">Halogeometricum borinquense (strain ATCC 700274 / DSM 11551 / JCM 10706 / KCTC 4070 / PR3)</name>
    <dbReference type="NCBI Taxonomy" id="469382"/>
    <lineage>
        <taxon>Archaea</taxon>
        <taxon>Methanobacteriati</taxon>
        <taxon>Methanobacteriota</taxon>
        <taxon>Stenosarchaea group</taxon>
        <taxon>Halobacteria</taxon>
        <taxon>Halobacteriales</taxon>
        <taxon>Haloferacaceae</taxon>
        <taxon>Halogeometricum</taxon>
    </lineage>
</organism>
<evidence type="ECO:0000313" key="2">
    <source>
        <dbReference type="EMBL" id="ADQ66284.1"/>
    </source>
</evidence>
<dbReference type="STRING" id="469382.Hbor_06860"/>